<dbReference type="PROSITE" id="PS51037">
    <property type="entry name" value="YEATS"/>
    <property type="match status" value="1"/>
</dbReference>
<evidence type="ECO:0000313" key="5">
    <source>
        <dbReference type="EMBL" id="ORX72754.1"/>
    </source>
</evidence>
<accession>A0A1Y1WI01</accession>
<dbReference type="OrthoDB" id="1741717at2759"/>
<feature type="compositionally biased region" description="Basic residues" evidence="3">
    <location>
        <begin position="452"/>
        <end position="463"/>
    </location>
</feature>
<reference evidence="5 6" key="1">
    <citation type="submission" date="2016-07" db="EMBL/GenBank/DDBJ databases">
        <title>Pervasive Adenine N6-methylation of Active Genes in Fungi.</title>
        <authorList>
            <consortium name="DOE Joint Genome Institute"/>
            <person name="Mondo S.J."/>
            <person name="Dannebaum R.O."/>
            <person name="Kuo R.C."/>
            <person name="Labutti K."/>
            <person name="Haridas S."/>
            <person name="Kuo A."/>
            <person name="Salamov A."/>
            <person name="Ahrendt S.R."/>
            <person name="Lipzen A."/>
            <person name="Sullivan W."/>
            <person name="Andreopoulos W.B."/>
            <person name="Clum A."/>
            <person name="Lindquist E."/>
            <person name="Daum C."/>
            <person name="Ramamoorthy G.K."/>
            <person name="Gryganskyi A."/>
            <person name="Culley D."/>
            <person name="Magnuson J.K."/>
            <person name="James T.Y."/>
            <person name="O'Malley M.A."/>
            <person name="Stajich J.E."/>
            <person name="Spatafora J.W."/>
            <person name="Visel A."/>
            <person name="Grigoriev I.V."/>
        </authorList>
    </citation>
    <scope>NUCLEOTIDE SEQUENCE [LARGE SCALE GENOMIC DNA]</scope>
    <source>
        <strain evidence="5 6">ATCC 12442</strain>
    </source>
</reference>
<keyword evidence="1 2" id="KW-0539">Nucleus</keyword>
<evidence type="ECO:0000256" key="3">
    <source>
        <dbReference type="SAM" id="MobiDB-lite"/>
    </source>
</evidence>
<feature type="region of interest" description="Disordered" evidence="3">
    <location>
        <begin position="431"/>
        <end position="509"/>
    </location>
</feature>
<evidence type="ECO:0000256" key="1">
    <source>
        <dbReference type="ARBA" id="ARBA00023242"/>
    </source>
</evidence>
<dbReference type="InterPro" id="IPR038704">
    <property type="entry name" value="YEAST_sf"/>
</dbReference>
<dbReference type="Proteomes" id="UP000193922">
    <property type="component" value="Unassembled WGS sequence"/>
</dbReference>
<dbReference type="RefSeq" id="XP_040746094.1">
    <property type="nucleotide sequence ID" value="XM_040892117.1"/>
</dbReference>
<feature type="compositionally biased region" description="Low complexity" evidence="3">
    <location>
        <begin position="287"/>
        <end position="302"/>
    </location>
</feature>
<evidence type="ECO:0000256" key="2">
    <source>
        <dbReference type="PROSITE-ProRule" id="PRU00376"/>
    </source>
</evidence>
<evidence type="ECO:0000313" key="6">
    <source>
        <dbReference type="Proteomes" id="UP000193922"/>
    </source>
</evidence>
<comment type="caution">
    <text evidence="5">The sequence shown here is derived from an EMBL/GenBank/DDBJ whole genome shotgun (WGS) entry which is preliminary data.</text>
</comment>
<dbReference type="GO" id="GO:0005634">
    <property type="term" value="C:nucleus"/>
    <property type="evidence" value="ECO:0007669"/>
    <property type="project" value="UniProtKB-SubCell"/>
</dbReference>
<dbReference type="EMBL" id="MCFD01000002">
    <property type="protein sequence ID" value="ORX72754.1"/>
    <property type="molecule type" value="Genomic_DNA"/>
</dbReference>
<feature type="region of interest" description="Disordered" evidence="3">
    <location>
        <begin position="212"/>
        <end position="332"/>
    </location>
</feature>
<dbReference type="Pfam" id="PF03366">
    <property type="entry name" value="YEATS"/>
    <property type="match status" value="1"/>
</dbReference>
<sequence length="509" mass="56814">MTTAGMVFHPGICMFAYASWSGRHTNHMILTCMCSHPPFFLSIVGMDVVRSKPPFRIKEEGWGQFDLKIVVHFFHCSDTVTIDHYLTFPEEGSDYQVYPFVSISNMLNSATLGPLTGWRSESAHFSRCNITPRVGVWGLLAPGFAPTAHPVYRAYYSPCSLSMPSCGLNCTYIRKYRIQHRDSCRCTIRTPQPYRARRFQHVQQRRARACHGTRLTLDTAGRHTTQTRAARADPAIQTTPTLAGATDTQSAADASPAGPGRPRSRAHRRSRHGPAHQLSMGQRSQPTGSSGARAATRAQRQGPSTCRRRSLQPTTTKRQAAHRLAGHRPDGHVTRACRAPARLRESKLVRRPEESTARVQHRNAHVHRPTSAALLTAPSVCWPGQSAGSAMLPTVVSARLCVVAPWIRLALPHRRRHQPAHVHRINAATLASGPSSGRWQAPLQRSVCQRSARSRQRRRRMSRPRTPASQMCVCPRNEQSRSCQTRTSRPRMAPCRSSRHANPQLPRVV</sequence>
<organism evidence="5 6">
    <name type="scientific">Linderina pennispora</name>
    <dbReference type="NCBI Taxonomy" id="61395"/>
    <lineage>
        <taxon>Eukaryota</taxon>
        <taxon>Fungi</taxon>
        <taxon>Fungi incertae sedis</taxon>
        <taxon>Zoopagomycota</taxon>
        <taxon>Kickxellomycotina</taxon>
        <taxon>Kickxellomycetes</taxon>
        <taxon>Kickxellales</taxon>
        <taxon>Kickxellaceae</taxon>
        <taxon>Linderina</taxon>
    </lineage>
</organism>
<dbReference type="InterPro" id="IPR055129">
    <property type="entry name" value="YEATS_dom"/>
</dbReference>
<comment type="subcellular location">
    <subcellularLocation>
        <location evidence="2">Nucleus</location>
    </subcellularLocation>
</comment>
<gene>
    <name evidence="5" type="ORF">DL89DRAFT_82559</name>
</gene>
<feature type="domain" description="YEATS" evidence="4">
    <location>
        <begin position="1"/>
        <end position="117"/>
    </location>
</feature>
<feature type="compositionally biased region" description="Basic residues" evidence="3">
    <location>
        <begin position="262"/>
        <end position="274"/>
    </location>
</feature>
<dbReference type="GeneID" id="63808765"/>
<dbReference type="Gene3D" id="2.60.40.1970">
    <property type="entry name" value="YEATS domain"/>
    <property type="match status" value="1"/>
</dbReference>
<dbReference type="AlphaFoldDB" id="A0A1Y1WI01"/>
<evidence type="ECO:0000259" key="4">
    <source>
        <dbReference type="PROSITE" id="PS51037"/>
    </source>
</evidence>
<protein>
    <recommendedName>
        <fullName evidence="4">YEATS domain-containing protein</fullName>
    </recommendedName>
</protein>
<proteinExistence type="predicted"/>
<name>A0A1Y1WI01_9FUNG</name>
<feature type="compositionally biased region" description="Polar residues" evidence="3">
    <location>
        <begin position="236"/>
        <end position="252"/>
    </location>
</feature>
<keyword evidence="6" id="KW-1185">Reference proteome</keyword>